<sequence length="45" mass="5535">MEADYEEAMKWLESMKDEYDQEDSIINTIEYIKEVLWIDNDMRNS</sequence>
<proteinExistence type="predicted"/>
<gene>
    <name evidence="1" type="ORF">UFOVP447_172</name>
</gene>
<reference evidence="1" key="1">
    <citation type="submission" date="2020-04" db="EMBL/GenBank/DDBJ databases">
        <authorList>
            <person name="Chiriac C."/>
            <person name="Salcher M."/>
            <person name="Ghai R."/>
            <person name="Kavagutti S V."/>
        </authorList>
    </citation>
    <scope>NUCLEOTIDE SEQUENCE</scope>
</reference>
<accession>A0A6J5MA47</accession>
<name>A0A6J5MA47_9CAUD</name>
<protein>
    <submittedName>
        <fullName evidence="1">Uncharacterized protein</fullName>
    </submittedName>
</protein>
<evidence type="ECO:0000313" key="1">
    <source>
        <dbReference type="EMBL" id="CAB4143538.1"/>
    </source>
</evidence>
<organism evidence="1">
    <name type="scientific">uncultured Caudovirales phage</name>
    <dbReference type="NCBI Taxonomy" id="2100421"/>
    <lineage>
        <taxon>Viruses</taxon>
        <taxon>Duplodnaviria</taxon>
        <taxon>Heunggongvirae</taxon>
        <taxon>Uroviricota</taxon>
        <taxon>Caudoviricetes</taxon>
        <taxon>Peduoviridae</taxon>
        <taxon>Maltschvirus</taxon>
        <taxon>Maltschvirus maltsch</taxon>
    </lineage>
</organism>
<dbReference type="EMBL" id="LR796423">
    <property type="protein sequence ID" value="CAB4143538.1"/>
    <property type="molecule type" value="Genomic_DNA"/>
</dbReference>